<accession>A0A417Z0E7</accession>
<reference evidence="3 4" key="1">
    <citation type="submission" date="2018-08" db="EMBL/GenBank/DDBJ databases">
        <title>Whole genome sequence analysis of Dermacoccus abyssi bacteria isolated from Deep Mariana trench Micromonospora spp reveals genes involved in the environmental adaptation and production of secondary metabolites.</title>
        <authorList>
            <person name="Abdel-Mageed W.M."/>
            <person name="Lehri B."/>
            <person name="Nouioui I."/>
            <person name="Goodfellow I."/>
            <person name="Jaspars M."/>
            <person name="Karlyshev A."/>
        </authorList>
    </citation>
    <scope>NUCLEOTIDE SEQUENCE [LARGE SCALE GENOMIC DNA]</scope>
    <source>
        <strain evidence="3 4">MT1.1</strain>
    </source>
</reference>
<proteinExistence type="predicted"/>
<keyword evidence="1" id="KW-0378">Hydrolase</keyword>
<dbReference type="SUPFAM" id="SSF56317">
    <property type="entry name" value="Carbon-nitrogen hydrolase"/>
    <property type="match status" value="1"/>
</dbReference>
<comment type="caution">
    <text evidence="3">The sequence shown here is derived from an EMBL/GenBank/DDBJ whole genome shotgun (WGS) entry which is preliminary data.</text>
</comment>
<evidence type="ECO:0000259" key="2">
    <source>
        <dbReference type="PROSITE" id="PS50263"/>
    </source>
</evidence>
<organism evidence="3 4">
    <name type="scientific">Dermacoccus abyssi</name>
    <dbReference type="NCBI Taxonomy" id="322596"/>
    <lineage>
        <taxon>Bacteria</taxon>
        <taxon>Bacillati</taxon>
        <taxon>Actinomycetota</taxon>
        <taxon>Actinomycetes</taxon>
        <taxon>Micrococcales</taxon>
        <taxon>Dermacoccaceae</taxon>
        <taxon>Dermacoccus</taxon>
    </lineage>
</organism>
<dbReference type="Proteomes" id="UP000285376">
    <property type="component" value="Unassembled WGS sequence"/>
</dbReference>
<dbReference type="InterPro" id="IPR036526">
    <property type="entry name" value="C-N_Hydrolase_sf"/>
</dbReference>
<dbReference type="InterPro" id="IPR003010">
    <property type="entry name" value="C-N_Hydrolase"/>
</dbReference>
<dbReference type="PROSITE" id="PS50263">
    <property type="entry name" value="CN_HYDROLASE"/>
    <property type="match status" value="1"/>
</dbReference>
<dbReference type="PANTHER" id="PTHR43674:SF2">
    <property type="entry name" value="BETA-UREIDOPROPIONASE"/>
    <property type="match status" value="1"/>
</dbReference>
<name>A0A417Z0E7_9MICO</name>
<feature type="domain" description="CN hydrolase" evidence="2">
    <location>
        <begin position="1"/>
        <end position="241"/>
    </location>
</feature>
<sequence length="269" mass="28471">MRIAVMQANATVGDQAANLRAIDKAAARAAGEGADVLVTPELFVSGYAPLLLRTVDPDAERGILAELGRIAKHRKVALVASYPQVEELAEEKRRQYICAVLFDASGELAVTYRKVHLFGDDEPRAFACSEAPPTAVELAGLRVSLLICFDVEFPEAVRAAAVAGADVVLAPTALAAGFDDVPQVLLRARALENGVALAYANHTGEEDGLVLGGGSVIVGPDGGLLAEGDDAPRIILGDVTRDDIDAARREVDYLGRRRPTTYAAWERDG</sequence>
<dbReference type="Pfam" id="PF00795">
    <property type="entry name" value="CN_hydrolase"/>
    <property type="match status" value="1"/>
</dbReference>
<gene>
    <name evidence="3" type="ORF">D1832_14300</name>
</gene>
<evidence type="ECO:0000256" key="1">
    <source>
        <dbReference type="ARBA" id="ARBA00022801"/>
    </source>
</evidence>
<evidence type="ECO:0000313" key="4">
    <source>
        <dbReference type="Proteomes" id="UP000285376"/>
    </source>
</evidence>
<dbReference type="GO" id="GO:0050126">
    <property type="term" value="F:N-carbamoylputrescine amidase activity"/>
    <property type="evidence" value="ECO:0007669"/>
    <property type="project" value="TreeGrafter"/>
</dbReference>
<dbReference type="GO" id="GO:0033388">
    <property type="term" value="P:putrescine biosynthetic process from arginine"/>
    <property type="evidence" value="ECO:0007669"/>
    <property type="project" value="TreeGrafter"/>
</dbReference>
<dbReference type="PANTHER" id="PTHR43674">
    <property type="entry name" value="NITRILASE C965.09-RELATED"/>
    <property type="match status" value="1"/>
</dbReference>
<dbReference type="Gene3D" id="3.60.110.10">
    <property type="entry name" value="Carbon-nitrogen hydrolase"/>
    <property type="match status" value="1"/>
</dbReference>
<protein>
    <submittedName>
        <fullName evidence="3">Nitrilase</fullName>
    </submittedName>
</protein>
<dbReference type="RefSeq" id="WP_118915033.1">
    <property type="nucleotide sequence ID" value="NZ_CBCRVH010000024.1"/>
</dbReference>
<dbReference type="EMBL" id="QWLM01000025">
    <property type="protein sequence ID" value="RHW43675.1"/>
    <property type="molecule type" value="Genomic_DNA"/>
</dbReference>
<dbReference type="AlphaFoldDB" id="A0A417Z0E7"/>
<dbReference type="InterPro" id="IPR050345">
    <property type="entry name" value="Aliph_Amidase/BUP"/>
</dbReference>
<evidence type="ECO:0000313" key="3">
    <source>
        <dbReference type="EMBL" id="RHW43675.1"/>
    </source>
</evidence>